<keyword evidence="2" id="KW-0378">Hydrolase</keyword>
<evidence type="ECO:0000259" key="1">
    <source>
        <dbReference type="Pfam" id="PF05685"/>
    </source>
</evidence>
<dbReference type="GO" id="GO:0004519">
    <property type="term" value="F:endonuclease activity"/>
    <property type="evidence" value="ECO:0007669"/>
    <property type="project" value="UniProtKB-KW"/>
</dbReference>
<sequence length="109" mass="11944">MYDAIRAELEATSNSPSEALLVVEVTSPSNAQNDRKWGLKYKSYARGRIPAYLLIELYADDGPAVTLFTEPNGTRYLGEQTVPFGTKLALPEPLDEIVVDTSAFPLPTP</sequence>
<dbReference type="Pfam" id="PF05685">
    <property type="entry name" value="Uma2"/>
    <property type="match status" value="1"/>
</dbReference>
<protein>
    <submittedName>
        <fullName evidence="2">Uma2 family endonuclease</fullName>
    </submittedName>
</protein>
<dbReference type="Gene3D" id="3.90.1570.10">
    <property type="entry name" value="tt1808, chain A"/>
    <property type="match status" value="1"/>
</dbReference>
<evidence type="ECO:0000313" key="3">
    <source>
        <dbReference type="Proteomes" id="UP000676325"/>
    </source>
</evidence>
<dbReference type="SUPFAM" id="SSF52980">
    <property type="entry name" value="Restriction endonuclease-like"/>
    <property type="match status" value="1"/>
</dbReference>
<evidence type="ECO:0000313" key="2">
    <source>
        <dbReference type="EMBL" id="MBR7826850.1"/>
    </source>
</evidence>
<gene>
    <name evidence="2" type="ORF">KDK95_11100</name>
</gene>
<name>A0A941E5S2_9ACTN</name>
<dbReference type="InterPro" id="IPR012296">
    <property type="entry name" value="Nuclease_put_TT1808"/>
</dbReference>
<organism evidence="2 3">
    <name type="scientific">Actinospica acidithermotolerans</name>
    <dbReference type="NCBI Taxonomy" id="2828514"/>
    <lineage>
        <taxon>Bacteria</taxon>
        <taxon>Bacillati</taxon>
        <taxon>Actinomycetota</taxon>
        <taxon>Actinomycetes</taxon>
        <taxon>Catenulisporales</taxon>
        <taxon>Actinospicaceae</taxon>
        <taxon>Actinospica</taxon>
    </lineage>
</organism>
<dbReference type="Proteomes" id="UP000676325">
    <property type="component" value="Unassembled WGS sequence"/>
</dbReference>
<reference evidence="2" key="1">
    <citation type="submission" date="2021-04" db="EMBL/GenBank/DDBJ databases">
        <title>Genome based classification of Actinospica acidithermotolerans sp. nov., an actinobacterium isolated from an Indonesian hot spring.</title>
        <authorList>
            <person name="Kusuma A.B."/>
            <person name="Putra K.E."/>
            <person name="Nafisah S."/>
            <person name="Loh J."/>
            <person name="Nouioui I."/>
            <person name="Goodfellow M."/>
        </authorList>
    </citation>
    <scope>NUCLEOTIDE SEQUENCE</scope>
    <source>
        <strain evidence="2">MGRD01-02</strain>
    </source>
</reference>
<keyword evidence="2" id="KW-0255">Endonuclease</keyword>
<dbReference type="InterPro" id="IPR008538">
    <property type="entry name" value="Uma2"/>
</dbReference>
<dbReference type="CDD" id="cd06260">
    <property type="entry name" value="DUF820-like"/>
    <property type="match status" value="1"/>
</dbReference>
<dbReference type="InterPro" id="IPR011335">
    <property type="entry name" value="Restrct_endonuc-II-like"/>
</dbReference>
<keyword evidence="2" id="KW-0540">Nuclease</keyword>
<feature type="domain" description="Putative restriction endonuclease" evidence="1">
    <location>
        <begin position="15"/>
        <end position="98"/>
    </location>
</feature>
<accession>A0A941E5S2</accession>
<dbReference type="AlphaFoldDB" id="A0A941E5S2"/>
<proteinExistence type="predicted"/>
<keyword evidence="3" id="KW-1185">Reference proteome</keyword>
<comment type="caution">
    <text evidence="2">The sequence shown here is derived from an EMBL/GenBank/DDBJ whole genome shotgun (WGS) entry which is preliminary data.</text>
</comment>
<dbReference type="EMBL" id="JAGSOH010000023">
    <property type="protein sequence ID" value="MBR7826850.1"/>
    <property type="molecule type" value="Genomic_DNA"/>
</dbReference>